<feature type="transmembrane region" description="Helical" evidence="12">
    <location>
        <begin position="12"/>
        <end position="31"/>
    </location>
</feature>
<name>A0A9W6WXR3_9STRA</name>
<comment type="similarity">
    <text evidence="3">Belongs to the MNN1/MNT family.</text>
</comment>
<evidence type="ECO:0000256" key="5">
    <source>
        <dbReference type="ARBA" id="ARBA00022692"/>
    </source>
</evidence>
<keyword evidence="5 12" id="KW-0812">Transmembrane</keyword>
<comment type="caution">
    <text evidence="13">The sequence shown here is derived from an EMBL/GenBank/DDBJ whole genome shotgun (WGS) entry which is preliminary data.</text>
</comment>
<reference evidence="13" key="1">
    <citation type="submission" date="2023-04" db="EMBL/GenBank/DDBJ databases">
        <title>Phytophthora fragariaefolia NBRC 109709.</title>
        <authorList>
            <person name="Ichikawa N."/>
            <person name="Sato H."/>
            <person name="Tonouchi N."/>
        </authorList>
    </citation>
    <scope>NUCLEOTIDE SEQUENCE</scope>
    <source>
        <strain evidence="13">NBRC 109709</strain>
    </source>
</reference>
<dbReference type="GO" id="GO:0046354">
    <property type="term" value="P:mannan biosynthetic process"/>
    <property type="evidence" value="ECO:0007669"/>
    <property type="project" value="TreeGrafter"/>
</dbReference>
<keyword evidence="6" id="KW-0735">Signal-anchor</keyword>
<dbReference type="GO" id="GO:0000139">
    <property type="term" value="C:Golgi membrane"/>
    <property type="evidence" value="ECO:0007669"/>
    <property type="project" value="UniProtKB-SubCell"/>
</dbReference>
<accession>A0A9W6WXR3</accession>
<keyword evidence="14" id="KW-1185">Reference proteome</keyword>
<organism evidence="13 14">
    <name type="scientific">Phytophthora fragariaefolia</name>
    <dbReference type="NCBI Taxonomy" id="1490495"/>
    <lineage>
        <taxon>Eukaryota</taxon>
        <taxon>Sar</taxon>
        <taxon>Stramenopiles</taxon>
        <taxon>Oomycota</taxon>
        <taxon>Peronosporomycetes</taxon>
        <taxon>Peronosporales</taxon>
        <taxon>Peronosporaceae</taxon>
        <taxon>Phytophthora</taxon>
    </lineage>
</organism>
<dbReference type="EMBL" id="BSXT01000208">
    <property type="protein sequence ID" value="GMF20810.1"/>
    <property type="molecule type" value="Genomic_DNA"/>
</dbReference>
<proteinExistence type="inferred from homology"/>
<sequence length="377" mass="42451">MPRALDCQRKLLLRALLALGVLYWEAMLLWYNSQLAGVQLDNGVGKTFRPRLGELEVVPVTRKPLPARKKQRPMLILSPQGRVAVRKREDELRRNATQESEDPEVVQARKESAQLEEAESHAKTVRNFPRGETKPRKLHCVGWKATAECSPNGPRVPAQDHSCSTRVPFGASGYCEVEDVDSGEQFRVGRRFCNSVKAEAVFRCSDAPGFANFPALAVEALKKVSEPGFRLPSAVESATNPQDGIVMVIYPKMMASAYATIRVLRDLGCKLPLELWFVPREMRNHPADMKTLQDLAGTDGMGVISFHEVTDFHATKFRVKVHAIYNSHFNRVLFLDADNVPVRDPRFLFDLREFKETGAVFWPGTHRIPSSIFIANR</sequence>
<evidence type="ECO:0000256" key="11">
    <source>
        <dbReference type="SAM" id="MobiDB-lite"/>
    </source>
</evidence>
<evidence type="ECO:0000313" key="14">
    <source>
        <dbReference type="Proteomes" id="UP001165121"/>
    </source>
</evidence>
<keyword evidence="7 12" id="KW-1133">Transmembrane helix</keyword>
<dbReference type="Pfam" id="PF11051">
    <property type="entry name" value="Mannosyl_trans3"/>
    <property type="match status" value="1"/>
</dbReference>
<evidence type="ECO:0000256" key="9">
    <source>
        <dbReference type="ARBA" id="ARBA00023136"/>
    </source>
</evidence>
<keyword evidence="8" id="KW-0333">Golgi apparatus</keyword>
<protein>
    <submittedName>
        <fullName evidence="13">Unnamed protein product</fullName>
    </submittedName>
</protein>
<dbReference type="InterPro" id="IPR029044">
    <property type="entry name" value="Nucleotide-diphossugar_trans"/>
</dbReference>
<gene>
    <name evidence="13" type="ORF">Pfra01_000258400</name>
</gene>
<keyword evidence="9 12" id="KW-0472">Membrane</keyword>
<dbReference type="GO" id="GO:0000026">
    <property type="term" value="F:alpha-1,2-mannosyltransferase activity"/>
    <property type="evidence" value="ECO:0007669"/>
    <property type="project" value="TreeGrafter"/>
</dbReference>
<dbReference type="InterPro" id="IPR022751">
    <property type="entry name" value="Alpha_mannosyltransferase"/>
</dbReference>
<dbReference type="PANTHER" id="PTHR31646:SF1">
    <property type="entry name" value="ALPHA-1,2-MANNOSYLTRANSFERASE MNN2"/>
    <property type="match status" value="1"/>
</dbReference>
<dbReference type="PANTHER" id="PTHR31646">
    <property type="entry name" value="ALPHA-1,2-MANNOSYLTRANSFERASE MNN2"/>
    <property type="match status" value="1"/>
</dbReference>
<evidence type="ECO:0000256" key="10">
    <source>
        <dbReference type="ARBA" id="ARBA00037847"/>
    </source>
</evidence>
<evidence type="ECO:0000256" key="1">
    <source>
        <dbReference type="ARBA" id="ARBA00004394"/>
    </source>
</evidence>
<evidence type="ECO:0000256" key="8">
    <source>
        <dbReference type="ARBA" id="ARBA00023034"/>
    </source>
</evidence>
<feature type="region of interest" description="Disordered" evidence="11">
    <location>
        <begin position="86"/>
        <end position="106"/>
    </location>
</feature>
<comment type="subcellular location">
    <subcellularLocation>
        <location evidence="10">Endomembrane system</location>
        <topology evidence="10">Single-pass membrane protein</topology>
    </subcellularLocation>
    <subcellularLocation>
        <location evidence="1">Golgi apparatus membrane</location>
    </subcellularLocation>
    <subcellularLocation>
        <location evidence="2">Membrane</location>
        <topology evidence="2">Single-pass type II membrane protein</topology>
    </subcellularLocation>
</comment>
<feature type="compositionally biased region" description="Basic and acidic residues" evidence="11">
    <location>
        <begin position="86"/>
        <end position="96"/>
    </location>
</feature>
<evidence type="ECO:0000256" key="4">
    <source>
        <dbReference type="ARBA" id="ARBA00022679"/>
    </source>
</evidence>
<dbReference type="Proteomes" id="UP001165121">
    <property type="component" value="Unassembled WGS sequence"/>
</dbReference>
<evidence type="ECO:0000256" key="7">
    <source>
        <dbReference type="ARBA" id="ARBA00022989"/>
    </source>
</evidence>
<keyword evidence="4" id="KW-0808">Transferase</keyword>
<evidence type="ECO:0000313" key="13">
    <source>
        <dbReference type="EMBL" id="GMF20810.1"/>
    </source>
</evidence>
<dbReference type="OrthoDB" id="430354at2759"/>
<dbReference type="AlphaFoldDB" id="A0A9W6WXR3"/>
<evidence type="ECO:0000256" key="2">
    <source>
        <dbReference type="ARBA" id="ARBA00004606"/>
    </source>
</evidence>
<evidence type="ECO:0000256" key="6">
    <source>
        <dbReference type="ARBA" id="ARBA00022968"/>
    </source>
</evidence>
<dbReference type="SUPFAM" id="SSF53448">
    <property type="entry name" value="Nucleotide-diphospho-sugar transferases"/>
    <property type="match status" value="1"/>
</dbReference>
<evidence type="ECO:0000256" key="12">
    <source>
        <dbReference type="SAM" id="Phobius"/>
    </source>
</evidence>
<evidence type="ECO:0000256" key="3">
    <source>
        <dbReference type="ARBA" id="ARBA00009105"/>
    </source>
</evidence>